<evidence type="ECO:0000259" key="4">
    <source>
        <dbReference type="PROSITE" id="PS01124"/>
    </source>
</evidence>
<feature type="domain" description="HTH araC/xylS-type" evidence="4">
    <location>
        <begin position="167"/>
        <end position="265"/>
    </location>
</feature>
<accession>A0ABV5VZ39</accession>
<keyword evidence="2" id="KW-0238">DNA-binding</keyword>
<sequence>MRTSEGAGGKGILNSDRTAGQFSLARYMPSPDLDWLIKRFWVVRWDLRGKPPYRQIVLSHPNVNMVFECGNTRIYGVNRTSETRIVQGEGRVLGIKFQPGGFYPFWKQDIAGLAGKSVSLEEAFGQEANALETAVLAQPDDEGMIRLAEQFFRARMPERDEGVEEASRIVRTIENDRHIAKVDDLADRFSIGKRTLQRLFSRYVGISPKWVIQRYRLHEAAEQAERGEQPDWVKLSMDMGYYDQAHFIKDFKAIIGKTPEEHRLQKVPHGLGDD</sequence>
<evidence type="ECO:0000313" key="5">
    <source>
        <dbReference type="EMBL" id="MFB9753476.1"/>
    </source>
</evidence>
<evidence type="ECO:0000256" key="2">
    <source>
        <dbReference type="ARBA" id="ARBA00023125"/>
    </source>
</evidence>
<protein>
    <submittedName>
        <fullName evidence="5">DUF6597 domain-containing transcriptional factor</fullName>
    </submittedName>
</protein>
<proteinExistence type="predicted"/>
<reference evidence="5 6" key="1">
    <citation type="submission" date="2024-09" db="EMBL/GenBank/DDBJ databases">
        <authorList>
            <person name="Sun Q."/>
            <person name="Mori K."/>
        </authorList>
    </citation>
    <scope>NUCLEOTIDE SEQUENCE [LARGE SCALE GENOMIC DNA]</scope>
    <source>
        <strain evidence="5 6">JCM 12520</strain>
    </source>
</reference>
<gene>
    <name evidence="5" type="ORF">ACFFNY_18070</name>
</gene>
<evidence type="ECO:0000313" key="6">
    <source>
        <dbReference type="Proteomes" id="UP001589619"/>
    </source>
</evidence>
<dbReference type="Proteomes" id="UP001589619">
    <property type="component" value="Unassembled WGS sequence"/>
</dbReference>
<keyword evidence="1" id="KW-0805">Transcription regulation</keyword>
<dbReference type="InterPro" id="IPR018060">
    <property type="entry name" value="HTH_AraC"/>
</dbReference>
<dbReference type="PROSITE" id="PS01124">
    <property type="entry name" value="HTH_ARAC_FAMILY_2"/>
    <property type="match status" value="1"/>
</dbReference>
<dbReference type="RefSeq" id="WP_344901301.1">
    <property type="nucleotide sequence ID" value="NZ_BAAAYO010000001.1"/>
</dbReference>
<name>A0ABV5VZ39_9BACL</name>
<comment type="caution">
    <text evidence="5">The sequence shown here is derived from an EMBL/GenBank/DDBJ whole genome shotgun (WGS) entry which is preliminary data.</text>
</comment>
<dbReference type="InterPro" id="IPR046532">
    <property type="entry name" value="DUF6597"/>
</dbReference>
<organism evidence="5 6">
    <name type="scientific">Paenibacillus hodogayensis</name>
    <dbReference type="NCBI Taxonomy" id="279208"/>
    <lineage>
        <taxon>Bacteria</taxon>
        <taxon>Bacillati</taxon>
        <taxon>Bacillota</taxon>
        <taxon>Bacilli</taxon>
        <taxon>Bacillales</taxon>
        <taxon>Paenibacillaceae</taxon>
        <taxon>Paenibacillus</taxon>
    </lineage>
</organism>
<evidence type="ECO:0000256" key="1">
    <source>
        <dbReference type="ARBA" id="ARBA00023015"/>
    </source>
</evidence>
<dbReference type="Gene3D" id="1.10.10.60">
    <property type="entry name" value="Homeodomain-like"/>
    <property type="match status" value="1"/>
</dbReference>
<evidence type="ECO:0000256" key="3">
    <source>
        <dbReference type="ARBA" id="ARBA00023163"/>
    </source>
</evidence>
<keyword evidence="3" id="KW-0804">Transcription</keyword>
<dbReference type="InterPro" id="IPR050204">
    <property type="entry name" value="AraC_XylS_family_regulators"/>
</dbReference>
<keyword evidence="6" id="KW-1185">Reference proteome</keyword>
<dbReference type="PANTHER" id="PTHR46796">
    <property type="entry name" value="HTH-TYPE TRANSCRIPTIONAL ACTIVATOR RHAS-RELATED"/>
    <property type="match status" value="1"/>
</dbReference>
<dbReference type="Pfam" id="PF12833">
    <property type="entry name" value="HTH_18"/>
    <property type="match status" value="1"/>
</dbReference>
<dbReference type="EMBL" id="JBHMAG010000012">
    <property type="protein sequence ID" value="MFB9753476.1"/>
    <property type="molecule type" value="Genomic_DNA"/>
</dbReference>
<dbReference type="Pfam" id="PF20240">
    <property type="entry name" value="DUF6597"/>
    <property type="match status" value="1"/>
</dbReference>
<dbReference type="SMART" id="SM00342">
    <property type="entry name" value="HTH_ARAC"/>
    <property type="match status" value="1"/>
</dbReference>